<dbReference type="VEuPathDB" id="FungiDB:PC9H_003061"/>
<keyword evidence="1" id="KW-0732">Signal</keyword>
<proteinExistence type="predicted"/>
<dbReference type="RefSeq" id="XP_036634131.1">
    <property type="nucleotide sequence ID" value="XM_036772658.1"/>
</dbReference>
<feature type="chain" id="PRO_5034082563" evidence="1">
    <location>
        <begin position="24"/>
        <end position="236"/>
    </location>
</feature>
<dbReference type="EMBL" id="JACETU010000002">
    <property type="protein sequence ID" value="KAF7436232.1"/>
    <property type="molecule type" value="Genomic_DNA"/>
</dbReference>
<evidence type="ECO:0000256" key="1">
    <source>
        <dbReference type="SAM" id="SignalP"/>
    </source>
</evidence>
<keyword evidence="3" id="KW-1185">Reference proteome</keyword>
<dbReference type="OrthoDB" id="3038447at2759"/>
<feature type="signal peptide" evidence="1">
    <location>
        <begin position="1"/>
        <end position="23"/>
    </location>
</feature>
<gene>
    <name evidence="2" type="ORF">PC9H_003061</name>
</gene>
<reference evidence="2" key="1">
    <citation type="submission" date="2019-07" db="EMBL/GenBank/DDBJ databases">
        <authorList>
            <person name="Palmer J.M."/>
        </authorList>
    </citation>
    <scope>NUCLEOTIDE SEQUENCE</scope>
    <source>
        <strain evidence="2">PC9</strain>
    </source>
</reference>
<dbReference type="PROSITE" id="PS51257">
    <property type="entry name" value="PROKAR_LIPOPROTEIN"/>
    <property type="match status" value="1"/>
</dbReference>
<sequence length="236" mass="24456">MRIPTSTLITAMLAMSCATPSLCSPIADPRILIPQVIRGEARRDVASSRQPLIDLHVLEKRGLFGLLGGIVSIIPIVGPLLGGALQSIDTAITSSINELKAKKSASASQVAPTPTTLAIVATAQATYVHVPSFRKQAAITTQVIAGPVAPTLIASTSCTDETTVTPTYYSTTSCTDSTTAAPTYVASSTTSCDETSAVFTTSPIPQTTRAPVVTQVIVPTPIRSTSPIAKESDCDT</sequence>
<protein>
    <submittedName>
        <fullName evidence="2">Uncharacterized protein</fullName>
    </submittedName>
</protein>
<dbReference type="Proteomes" id="UP000623687">
    <property type="component" value="Unassembled WGS sequence"/>
</dbReference>
<name>A0A8H7A151_PLEOS</name>
<accession>A0A8H7A151</accession>
<organism evidence="2 3">
    <name type="scientific">Pleurotus ostreatus</name>
    <name type="common">Oyster mushroom</name>
    <name type="synonym">White-rot fungus</name>
    <dbReference type="NCBI Taxonomy" id="5322"/>
    <lineage>
        <taxon>Eukaryota</taxon>
        <taxon>Fungi</taxon>
        <taxon>Dikarya</taxon>
        <taxon>Basidiomycota</taxon>
        <taxon>Agaricomycotina</taxon>
        <taxon>Agaricomycetes</taxon>
        <taxon>Agaricomycetidae</taxon>
        <taxon>Agaricales</taxon>
        <taxon>Pleurotineae</taxon>
        <taxon>Pleurotaceae</taxon>
        <taxon>Pleurotus</taxon>
    </lineage>
</organism>
<evidence type="ECO:0000313" key="3">
    <source>
        <dbReference type="Proteomes" id="UP000623687"/>
    </source>
</evidence>
<dbReference type="AlphaFoldDB" id="A0A8H7A151"/>
<dbReference type="GeneID" id="59372879"/>
<evidence type="ECO:0000313" key="2">
    <source>
        <dbReference type="EMBL" id="KAF7436232.1"/>
    </source>
</evidence>
<comment type="caution">
    <text evidence="2">The sequence shown here is derived from an EMBL/GenBank/DDBJ whole genome shotgun (WGS) entry which is preliminary data.</text>
</comment>